<dbReference type="Gene3D" id="3.10.180.10">
    <property type="entry name" value="2,3-Dihydroxybiphenyl 1,2-Dioxygenase, domain 1"/>
    <property type="match status" value="1"/>
</dbReference>
<dbReference type="KEGG" id="mai:MICA_1466"/>
<dbReference type="EMBL" id="CP002382">
    <property type="protein sequence ID" value="AEP09784.1"/>
    <property type="molecule type" value="Genomic_DNA"/>
</dbReference>
<keyword evidence="2" id="KW-1185">Reference proteome</keyword>
<dbReference type="AlphaFoldDB" id="G2KND6"/>
<dbReference type="SUPFAM" id="SSF54593">
    <property type="entry name" value="Glyoxalase/Bleomycin resistance protein/Dihydroxybiphenyl dioxygenase"/>
    <property type="match status" value="1"/>
</dbReference>
<name>G2KND6_MICAA</name>
<gene>
    <name evidence="1" type="ordered locus">MICA_1466</name>
</gene>
<protein>
    <submittedName>
        <fullName evidence="1">Uncharacterized protein</fullName>
    </submittedName>
</protein>
<organism evidence="1 2">
    <name type="scientific">Micavibrio aeruginosavorus (strain ARL-13)</name>
    <dbReference type="NCBI Taxonomy" id="856793"/>
    <lineage>
        <taxon>Bacteria</taxon>
        <taxon>Pseudomonadati</taxon>
        <taxon>Bdellovibrionota</taxon>
        <taxon>Bdellovibrionia</taxon>
        <taxon>Bdellovibrionales</taxon>
        <taxon>Pseudobdellovibrionaceae</taxon>
        <taxon>Micavibrio</taxon>
    </lineage>
</organism>
<dbReference type="Proteomes" id="UP000009286">
    <property type="component" value="Chromosome"/>
</dbReference>
<evidence type="ECO:0000313" key="2">
    <source>
        <dbReference type="Proteomes" id="UP000009286"/>
    </source>
</evidence>
<proteinExistence type="predicted"/>
<reference evidence="1 2" key="1">
    <citation type="journal article" date="2011" name="BMC Genomics">
        <title>Genomic insights into an obligate epibiotic bacterial predator: Micavibrio aeruginosavorus ARL-13.</title>
        <authorList>
            <person name="Wang Z."/>
            <person name="Kadouri D."/>
            <person name="Wu M."/>
        </authorList>
    </citation>
    <scope>NUCLEOTIDE SEQUENCE [LARGE SCALE GENOMIC DNA]</scope>
    <source>
        <strain evidence="1 2">ARL-13</strain>
    </source>
</reference>
<accession>G2KND6</accession>
<evidence type="ECO:0000313" key="1">
    <source>
        <dbReference type="EMBL" id="AEP09784.1"/>
    </source>
</evidence>
<dbReference type="InterPro" id="IPR029068">
    <property type="entry name" value="Glyas_Bleomycin-R_OHBP_Dase"/>
</dbReference>
<sequence length="145" mass="16365">MTPDDIKKTVQDTFEQYGTMGLDAFKNRFPAKAVPGISHLCVEFTDEETYAACAAQAQEWGTISVRPYQGRDITWCRLNQPFTHGDLTLYWLELLQPSNDPAKANGVTALVYAADTMERIEKIQGPHQSGIKFRYQKFSADTLAR</sequence>
<dbReference type="STRING" id="856793.MICA_1466"/>
<dbReference type="HOGENOM" id="CLU_1784640_0_0_5"/>